<dbReference type="Pfam" id="PF13581">
    <property type="entry name" value="HATPase_c_2"/>
    <property type="match status" value="1"/>
</dbReference>
<comment type="caution">
    <text evidence="4">The sequence shown here is derived from an EMBL/GenBank/DDBJ whole genome shotgun (WGS) entry which is preliminary data.</text>
</comment>
<dbReference type="PANTHER" id="PTHR35526">
    <property type="entry name" value="ANTI-SIGMA-F FACTOR RSBW-RELATED"/>
    <property type="match status" value="1"/>
</dbReference>
<feature type="domain" description="Histidine kinase/HSP90-like ATPase" evidence="3">
    <location>
        <begin position="51"/>
        <end position="164"/>
    </location>
</feature>
<accession>A0A841D6L1</accession>
<dbReference type="InterPro" id="IPR036890">
    <property type="entry name" value="HATPase_C_sf"/>
</dbReference>
<dbReference type="AlphaFoldDB" id="A0A841D6L1"/>
<name>A0A841D6L1_PLAVE</name>
<evidence type="ECO:0000256" key="1">
    <source>
        <dbReference type="ARBA" id="ARBA00022527"/>
    </source>
</evidence>
<evidence type="ECO:0000313" key="5">
    <source>
        <dbReference type="Proteomes" id="UP000562352"/>
    </source>
</evidence>
<dbReference type="InterPro" id="IPR050267">
    <property type="entry name" value="Anti-sigma-factor_SerPK"/>
</dbReference>
<reference evidence="4 5" key="1">
    <citation type="submission" date="2020-08" db="EMBL/GenBank/DDBJ databases">
        <title>Genomic Encyclopedia of Type Strains, Phase III (KMG-III): the genomes of soil and plant-associated and newly described type strains.</title>
        <authorList>
            <person name="Whitman W."/>
        </authorList>
    </citation>
    <scope>NUCLEOTIDE SEQUENCE [LARGE SCALE GENOMIC DNA]</scope>
    <source>
        <strain evidence="4 5">CECT 3303</strain>
    </source>
</reference>
<dbReference type="GO" id="GO:0004674">
    <property type="term" value="F:protein serine/threonine kinase activity"/>
    <property type="evidence" value="ECO:0007669"/>
    <property type="project" value="UniProtKB-KW"/>
</dbReference>
<sequence>MADTDRRPPAIACSIEPPGSTAGDIPPRELVEATVTLRPGGMVWRRTFLGRLDQVPPARHFVRFLLADSPWRDDAESVVSELACNALRHTSSGQPHGSFIVEVVRKAATIRVTVYDCGWGGIPTFKRNSGSLDESGRGLLTVAALATKVGYRGTRAVGHAVWAQFDLGSS</sequence>
<dbReference type="SUPFAM" id="SSF55874">
    <property type="entry name" value="ATPase domain of HSP90 chaperone/DNA topoisomerase II/histidine kinase"/>
    <property type="match status" value="1"/>
</dbReference>
<keyword evidence="5" id="KW-1185">Reference proteome</keyword>
<evidence type="ECO:0000259" key="3">
    <source>
        <dbReference type="Pfam" id="PF13581"/>
    </source>
</evidence>
<evidence type="ECO:0000313" key="4">
    <source>
        <dbReference type="EMBL" id="MBB5966272.1"/>
    </source>
</evidence>
<dbReference type="EMBL" id="JACHJJ010000022">
    <property type="protein sequence ID" value="MBB5966272.1"/>
    <property type="molecule type" value="Genomic_DNA"/>
</dbReference>
<keyword evidence="1" id="KW-0808">Transferase</keyword>
<keyword evidence="1" id="KW-0723">Serine/threonine-protein kinase</keyword>
<dbReference type="PANTHER" id="PTHR35526:SF3">
    <property type="entry name" value="ANTI-SIGMA-F FACTOR RSBW"/>
    <property type="match status" value="1"/>
</dbReference>
<feature type="region of interest" description="Disordered" evidence="2">
    <location>
        <begin position="1"/>
        <end position="25"/>
    </location>
</feature>
<dbReference type="CDD" id="cd16936">
    <property type="entry name" value="HATPase_RsbW-like"/>
    <property type="match status" value="1"/>
</dbReference>
<organism evidence="4 5">
    <name type="scientific">Planomonospora venezuelensis</name>
    <dbReference type="NCBI Taxonomy" id="1999"/>
    <lineage>
        <taxon>Bacteria</taxon>
        <taxon>Bacillati</taxon>
        <taxon>Actinomycetota</taxon>
        <taxon>Actinomycetes</taxon>
        <taxon>Streptosporangiales</taxon>
        <taxon>Streptosporangiaceae</taxon>
        <taxon>Planomonospora</taxon>
    </lineage>
</organism>
<keyword evidence="1" id="KW-0418">Kinase</keyword>
<evidence type="ECO:0000256" key="2">
    <source>
        <dbReference type="SAM" id="MobiDB-lite"/>
    </source>
</evidence>
<dbReference type="InterPro" id="IPR003594">
    <property type="entry name" value="HATPase_dom"/>
</dbReference>
<dbReference type="Proteomes" id="UP000562352">
    <property type="component" value="Unassembled WGS sequence"/>
</dbReference>
<dbReference type="RefSeq" id="WP_260408342.1">
    <property type="nucleotide sequence ID" value="NZ_BAAAWZ010000001.1"/>
</dbReference>
<proteinExistence type="predicted"/>
<dbReference type="Gene3D" id="3.30.565.10">
    <property type="entry name" value="Histidine kinase-like ATPase, C-terminal domain"/>
    <property type="match status" value="1"/>
</dbReference>
<protein>
    <submittedName>
        <fullName evidence="4">Anti-sigma regulatory factor (Ser/Thr protein kinase)</fullName>
    </submittedName>
</protein>
<gene>
    <name evidence="4" type="ORF">FHS22_005563</name>
</gene>